<dbReference type="AlphaFoldDB" id="A0A7X2H5Y7"/>
<dbReference type="Proteomes" id="UP000463051">
    <property type="component" value="Unassembled WGS sequence"/>
</dbReference>
<dbReference type="InterPro" id="IPR011990">
    <property type="entry name" value="TPR-like_helical_dom_sf"/>
</dbReference>
<accession>A0A7X2H5Y7</accession>
<keyword evidence="2" id="KW-1185">Reference proteome</keyword>
<sequence>MEAKLTTLRSEIEKNLSRSGHNLASFAKVSGLNRGSLSAILHGNPHKPLSLGQLDSITKAFAFPEGWLYPLYVDECFSEERVSRRRVEPFLIRCAEIGKQQCIDEILSRTLEYSKSLDIIFSVAEKLFRNGKVQESLIFYKIIAANEPDNYSERLAISQYRIFNSLQAVVDAEDNLRAVITFEPFRGRLPEAMQLDGLLKLGKVCFLLNMWKDVEKYADELRALANGVYREELQLRKKNGRRSEELQTERPLVVYYGHGYLLKASALTKLGRYEEAKKYTAGYSDLSWFEILDEVGRQAVETFRLYAIANSYTLEMLVGNIKALPAYISFLAEHPGEILPGMLIIMESANRYGFSADAALTRFSREMLRFGQFQDPINVDRLFRLNYEVAMYLIDRQEYAKGIEHTIQSLQLSMKLNTERGIIKCVTLFEINRVHASDKQQQMYTDLMKEMRQNEKNVTNDDRSFGIV</sequence>
<keyword evidence="1" id="KW-0238">DNA-binding</keyword>
<dbReference type="GO" id="GO:0003677">
    <property type="term" value="F:DNA binding"/>
    <property type="evidence" value="ECO:0007669"/>
    <property type="project" value="UniProtKB-KW"/>
</dbReference>
<dbReference type="RefSeq" id="WP_338115818.1">
    <property type="nucleotide sequence ID" value="NZ_WJXB01000004.1"/>
</dbReference>
<name>A0A7X2H5Y7_9BACL</name>
<protein>
    <submittedName>
        <fullName evidence="1">DNA-binding protein</fullName>
    </submittedName>
</protein>
<reference evidence="1 2" key="1">
    <citation type="submission" date="2019-11" db="EMBL/GenBank/DDBJ databases">
        <title>Paenibacillus monticola sp. nov., a novel PGPR strain isolated from mountain sample in China.</title>
        <authorList>
            <person name="Zhao Q."/>
            <person name="Li H.-P."/>
            <person name="Zhang J.-L."/>
        </authorList>
    </citation>
    <scope>NUCLEOTIDE SEQUENCE [LARGE SCALE GENOMIC DNA]</scope>
    <source>
        <strain evidence="1 2">LC-T2</strain>
    </source>
</reference>
<evidence type="ECO:0000313" key="1">
    <source>
        <dbReference type="EMBL" id="MRN54179.1"/>
    </source>
</evidence>
<dbReference type="SUPFAM" id="SSF48452">
    <property type="entry name" value="TPR-like"/>
    <property type="match status" value="1"/>
</dbReference>
<proteinExistence type="predicted"/>
<evidence type="ECO:0000313" key="2">
    <source>
        <dbReference type="Proteomes" id="UP000463051"/>
    </source>
</evidence>
<dbReference type="EMBL" id="WJXB01000004">
    <property type="protein sequence ID" value="MRN54179.1"/>
    <property type="molecule type" value="Genomic_DNA"/>
</dbReference>
<gene>
    <name evidence="1" type="ORF">GJB61_14425</name>
</gene>
<organism evidence="1 2">
    <name type="scientific">Paenibacillus monticola</name>
    <dbReference type="NCBI Taxonomy" id="2666075"/>
    <lineage>
        <taxon>Bacteria</taxon>
        <taxon>Bacillati</taxon>
        <taxon>Bacillota</taxon>
        <taxon>Bacilli</taxon>
        <taxon>Bacillales</taxon>
        <taxon>Paenibacillaceae</taxon>
        <taxon>Paenibacillus</taxon>
    </lineage>
</organism>
<comment type="caution">
    <text evidence="1">The sequence shown here is derived from an EMBL/GenBank/DDBJ whole genome shotgun (WGS) entry which is preliminary data.</text>
</comment>